<dbReference type="OrthoDB" id="3065412at2759"/>
<keyword evidence="9" id="KW-0349">Heme</keyword>
<organism evidence="13 14">
    <name type="scientific">Cercospora zeae-maydis SCOH1-5</name>
    <dbReference type="NCBI Taxonomy" id="717836"/>
    <lineage>
        <taxon>Eukaryota</taxon>
        <taxon>Fungi</taxon>
        <taxon>Dikarya</taxon>
        <taxon>Ascomycota</taxon>
        <taxon>Pezizomycotina</taxon>
        <taxon>Dothideomycetes</taxon>
        <taxon>Dothideomycetidae</taxon>
        <taxon>Mycosphaerellales</taxon>
        <taxon>Mycosphaerellaceae</taxon>
        <taxon>Cercospora</taxon>
    </lineage>
</organism>
<comment type="subcellular location">
    <subcellularLocation>
        <location evidence="1">Membrane</location>
        <topology evidence="1">Lipid-anchor</topology>
        <topology evidence="1">GPI-anchor</topology>
    </subcellularLocation>
    <subcellularLocation>
        <location evidence="2">Secreted</location>
    </subcellularLocation>
</comment>
<feature type="chain" id="PRO_5025560861" description="CFEM domain-containing protein" evidence="11">
    <location>
        <begin position="17"/>
        <end position="196"/>
    </location>
</feature>
<dbReference type="GO" id="GO:0005576">
    <property type="term" value="C:extracellular region"/>
    <property type="evidence" value="ECO:0007669"/>
    <property type="project" value="UniProtKB-SubCell"/>
</dbReference>
<dbReference type="PROSITE" id="PS52012">
    <property type="entry name" value="CFEM"/>
    <property type="match status" value="1"/>
</dbReference>
<comment type="similarity">
    <text evidence="3">Belongs to the RBT5 family.</text>
</comment>
<dbReference type="GO" id="GO:0046872">
    <property type="term" value="F:metal ion binding"/>
    <property type="evidence" value="ECO:0007669"/>
    <property type="project" value="UniProtKB-UniRule"/>
</dbReference>
<dbReference type="EMBL" id="ML992686">
    <property type="protein sequence ID" value="KAF2209499.1"/>
    <property type="molecule type" value="Genomic_DNA"/>
</dbReference>
<evidence type="ECO:0000259" key="12">
    <source>
        <dbReference type="PROSITE" id="PS52012"/>
    </source>
</evidence>
<accession>A0A6A6F802</accession>
<keyword evidence="9" id="KW-0408">Iron</keyword>
<sequence length="196" mass="19359">MAFKYVAALLPSLAFALPQQSSLDDIPPCAFPPLLSALSGTSCDQTDIACICAQDDIIPTITANVVAACPGTLTEQDVAGFIAELCGGTTASPESSSSAAESVTSASASSSTTTTTASTTALITTDGAPVTTTTANATMTAASTTAANETCSCTQMPSANATTTTTPSDGSAEGLQASFMAAAVAFAGLTWVFAEL</sequence>
<comment type="caution">
    <text evidence="9">Lacks conserved residue(s) required for the propagation of feature annotation.</text>
</comment>
<evidence type="ECO:0000313" key="13">
    <source>
        <dbReference type="EMBL" id="KAF2209499.1"/>
    </source>
</evidence>
<evidence type="ECO:0000256" key="9">
    <source>
        <dbReference type="PROSITE-ProRule" id="PRU01356"/>
    </source>
</evidence>
<evidence type="ECO:0000256" key="3">
    <source>
        <dbReference type="ARBA" id="ARBA00010031"/>
    </source>
</evidence>
<dbReference type="GO" id="GO:0098552">
    <property type="term" value="C:side of membrane"/>
    <property type="evidence" value="ECO:0007669"/>
    <property type="project" value="UniProtKB-KW"/>
</dbReference>
<dbReference type="Proteomes" id="UP000799539">
    <property type="component" value="Unassembled WGS sequence"/>
</dbReference>
<evidence type="ECO:0000256" key="11">
    <source>
        <dbReference type="SAM" id="SignalP"/>
    </source>
</evidence>
<evidence type="ECO:0000256" key="1">
    <source>
        <dbReference type="ARBA" id="ARBA00004589"/>
    </source>
</evidence>
<evidence type="ECO:0000313" key="14">
    <source>
        <dbReference type="Proteomes" id="UP000799539"/>
    </source>
</evidence>
<feature type="domain" description="CFEM" evidence="12">
    <location>
        <begin position="1"/>
        <end position="113"/>
    </location>
</feature>
<name>A0A6A6F802_9PEZI</name>
<feature type="disulfide bond" evidence="9">
    <location>
        <begin position="29"/>
        <end position="69"/>
    </location>
</feature>
<keyword evidence="4" id="KW-0964">Secreted</keyword>
<feature type="signal peptide" evidence="11">
    <location>
        <begin position="1"/>
        <end position="16"/>
    </location>
</feature>
<evidence type="ECO:0000256" key="5">
    <source>
        <dbReference type="ARBA" id="ARBA00022622"/>
    </source>
</evidence>
<evidence type="ECO:0000256" key="6">
    <source>
        <dbReference type="ARBA" id="ARBA00022729"/>
    </source>
</evidence>
<keyword evidence="9" id="KW-0479">Metal-binding</keyword>
<feature type="region of interest" description="Disordered" evidence="10">
    <location>
        <begin position="91"/>
        <end position="111"/>
    </location>
</feature>
<keyword evidence="6 11" id="KW-0732">Signal</keyword>
<keyword evidence="14" id="KW-1185">Reference proteome</keyword>
<keyword evidence="5" id="KW-0336">GPI-anchor</keyword>
<evidence type="ECO:0000256" key="4">
    <source>
        <dbReference type="ARBA" id="ARBA00022525"/>
    </source>
</evidence>
<keyword evidence="8" id="KW-0449">Lipoprotein</keyword>
<keyword evidence="5" id="KW-0325">Glycoprotein</keyword>
<evidence type="ECO:0000256" key="10">
    <source>
        <dbReference type="SAM" id="MobiDB-lite"/>
    </source>
</evidence>
<keyword evidence="7 9" id="KW-1015">Disulfide bond</keyword>
<dbReference type="InterPro" id="IPR008427">
    <property type="entry name" value="Extracellular_membr_CFEM_dom"/>
</dbReference>
<keyword evidence="5" id="KW-0472">Membrane</keyword>
<dbReference type="Pfam" id="PF05730">
    <property type="entry name" value="CFEM"/>
    <property type="match status" value="1"/>
</dbReference>
<feature type="binding site" description="axial binding residue" evidence="9">
    <location>
        <position position="47"/>
    </location>
    <ligand>
        <name>heme</name>
        <dbReference type="ChEBI" id="CHEBI:30413"/>
    </ligand>
    <ligandPart>
        <name>Fe</name>
        <dbReference type="ChEBI" id="CHEBI:18248"/>
    </ligandPart>
</feature>
<evidence type="ECO:0000256" key="8">
    <source>
        <dbReference type="ARBA" id="ARBA00023288"/>
    </source>
</evidence>
<evidence type="ECO:0000256" key="7">
    <source>
        <dbReference type="ARBA" id="ARBA00023157"/>
    </source>
</evidence>
<proteinExistence type="inferred from homology"/>
<evidence type="ECO:0000256" key="2">
    <source>
        <dbReference type="ARBA" id="ARBA00004613"/>
    </source>
</evidence>
<feature type="disulfide bond" evidence="9">
    <location>
        <begin position="43"/>
        <end position="50"/>
    </location>
</feature>
<protein>
    <recommendedName>
        <fullName evidence="12">CFEM domain-containing protein</fullName>
    </recommendedName>
</protein>
<gene>
    <name evidence="13" type="ORF">CERZMDRAFT_100292</name>
</gene>
<dbReference type="AlphaFoldDB" id="A0A6A6F802"/>
<reference evidence="13" key="1">
    <citation type="journal article" date="2020" name="Stud. Mycol.">
        <title>101 Dothideomycetes genomes: a test case for predicting lifestyles and emergence of pathogens.</title>
        <authorList>
            <person name="Haridas S."/>
            <person name="Albert R."/>
            <person name="Binder M."/>
            <person name="Bloem J."/>
            <person name="Labutti K."/>
            <person name="Salamov A."/>
            <person name="Andreopoulos B."/>
            <person name="Baker S."/>
            <person name="Barry K."/>
            <person name="Bills G."/>
            <person name="Bluhm B."/>
            <person name="Cannon C."/>
            <person name="Castanera R."/>
            <person name="Culley D."/>
            <person name="Daum C."/>
            <person name="Ezra D."/>
            <person name="Gonzalez J."/>
            <person name="Henrissat B."/>
            <person name="Kuo A."/>
            <person name="Liang C."/>
            <person name="Lipzen A."/>
            <person name="Lutzoni F."/>
            <person name="Magnuson J."/>
            <person name="Mondo S."/>
            <person name="Nolan M."/>
            <person name="Ohm R."/>
            <person name="Pangilinan J."/>
            <person name="Park H.-J."/>
            <person name="Ramirez L."/>
            <person name="Alfaro M."/>
            <person name="Sun H."/>
            <person name="Tritt A."/>
            <person name="Yoshinaga Y."/>
            <person name="Zwiers L.-H."/>
            <person name="Turgeon B."/>
            <person name="Goodwin S."/>
            <person name="Spatafora J."/>
            <person name="Crous P."/>
            <person name="Grigoriev I."/>
        </authorList>
    </citation>
    <scope>NUCLEOTIDE SEQUENCE</scope>
    <source>
        <strain evidence="13">SCOH1-5</strain>
    </source>
</reference>